<keyword evidence="1" id="KW-0540">Nuclease</keyword>
<gene>
    <name evidence="1" type="ORF">DQP57_00515</name>
</gene>
<keyword evidence="1" id="KW-0378">Hydrolase</keyword>
<proteinExistence type="predicted"/>
<dbReference type="Proteomes" id="UP000250915">
    <property type="component" value="Unassembled WGS sequence"/>
</dbReference>
<dbReference type="CDD" id="cd00085">
    <property type="entry name" value="HNHc"/>
    <property type="match status" value="1"/>
</dbReference>
<reference evidence="1 2" key="1">
    <citation type="submission" date="2018-06" db="EMBL/GenBank/DDBJ databases">
        <title>NTM in soil in Japan.</title>
        <authorList>
            <person name="Ohya K."/>
        </authorList>
    </citation>
    <scope>NUCLEOTIDE SEQUENCE [LARGE SCALE GENOMIC DNA]</scope>
    <source>
        <strain evidence="1 2">GF28</strain>
    </source>
</reference>
<name>A0A329MD83_9MYCO</name>
<evidence type="ECO:0000313" key="1">
    <source>
        <dbReference type="EMBL" id="RAV17542.1"/>
    </source>
</evidence>
<sequence length="119" mass="13289">MSTEKECRRTIAERAQGFCERCGRCGPLTLHHRKKKGQGGAWDPTNCVLVDGHGTTGCHGWIESHPNAAEAEGFHVRPWRDPAEIPILYRGEWGYLTADGKVRIEREEVAPESGDLPPR</sequence>
<evidence type="ECO:0000313" key="2">
    <source>
        <dbReference type="Proteomes" id="UP000250915"/>
    </source>
</evidence>
<accession>A0A329MD83</accession>
<organism evidence="1 2">
    <name type="scientific">Mycobacterium colombiense</name>
    <dbReference type="NCBI Taxonomy" id="339268"/>
    <lineage>
        <taxon>Bacteria</taxon>
        <taxon>Bacillati</taxon>
        <taxon>Actinomycetota</taxon>
        <taxon>Actinomycetes</taxon>
        <taxon>Mycobacteriales</taxon>
        <taxon>Mycobacteriaceae</taxon>
        <taxon>Mycobacterium</taxon>
        <taxon>Mycobacterium avium complex (MAC)</taxon>
    </lineage>
</organism>
<protein>
    <submittedName>
        <fullName evidence="1">HNH endonuclease</fullName>
    </submittedName>
</protein>
<comment type="caution">
    <text evidence="1">The sequence shown here is derived from an EMBL/GenBank/DDBJ whole genome shotgun (WGS) entry which is preliminary data.</text>
</comment>
<dbReference type="EMBL" id="QMEV01000001">
    <property type="protein sequence ID" value="RAV17542.1"/>
    <property type="molecule type" value="Genomic_DNA"/>
</dbReference>
<dbReference type="AlphaFoldDB" id="A0A329MD83"/>
<dbReference type="InterPro" id="IPR003615">
    <property type="entry name" value="HNH_nuc"/>
</dbReference>
<keyword evidence="1" id="KW-0255">Endonuclease</keyword>
<dbReference type="GO" id="GO:0004519">
    <property type="term" value="F:endonuclease activity"/>
    <property type="evidence" value="ECO:0007669"/>
    <property type="project" value="UniProtKB-KW"/>
</dbReference>
<dbReference type="OrthoDB" id="4732680at2"/>